<name>A0A166BJI2_9EURY</name>
<keyword evidence="2" id="KW-1185">Reference proteome</keyword>
<dbReference type="PATRIC" id="fig|49547.3.peg.757"/>
<sequence>MVNNKNIEEKMVKELKMDCDLAIEYVMNNVKIGDRLELSYNRVFTPGEVLNIDNSIYNGKKGAKVLIHILEEILTSSVEVDLEEIKDDLIEVHHIPKNNGDEIILIIDKCDIK</sequence>
<organism evidence="1 2">
    <name type="scientific">Methanobrevibacter curvatus</name>
    <dbReference type="NCBI Taxonomy" id="49547"/>
    <lineage>
        <taxon>Archaea</taxon>
        <taxon>Methanobacteriati</taxon>
        <taxon>Methanobacteriota</taxon>
        <taxon>Methanomada group</taxon>
        <taxon>Methanobacteria</taxon>
        <taxon>Methanobacteriales</taxon>
        <taxon>Methanobacteriaceae</taxon>
        <taxon>Methanobrevibacter</taxon>
    </lineage>
</organism>
<accession>A0A166BJI2</accession>
<dbReference type="InterPro" id="IPR019208">
    <property type="entry name" value="DUF2097"/>
</dbReference>
<dbReference type="Proteomes" id="UP000077245">
    <property type="component" value="Unassembled WGS sequence"/>
</dbReference>
<gene>
    <name evidence="1" type="ORF">MBCUR_07050</name>
</gene>
<comment type="caution">
    <text evidence="1">The sequence shown here is derived from an EMBL/GenBank/DDBJ whole genome shotgun (WGS) entry which is preliminary data.</text>
</comment>
<dbReference type="EMBL" id="LWMV01000146">
    <property type="protein sequence ID" value="KZX13441.1"/>
    <property type="molecule type" value="Genomic_DNA"/>
</dbReference>
<evidence type="ECO:0000313" key="2">
    <source>
        <dbReference type="Proteomes" id="UP000077245"/>
    </source>
</evidence>
<reference evidence="1 2" key="1">
    <citation type="submission" date="2016-04" db="EMBL/GenBank/DDBJ databases">
        <title>Genome sequence of Methanobrevibacter curvatus DSM 11111.</title>
        <authorList>
            <person name="Poehlein A."/>
            <person name="Seedorf H."/>
            <person name="Daniel R."/>
        </authorList>
    </citation>
    <scope>NUCLEOTIDE SEQUENCE [LARGE SCALE GENOMIC DNA]</scope>
    <source>
        <strain evidence="1 2">DSM 11111</strain>
    </source>
</reference>
<evidence type="ECO:0000313" key="1">
    <source>
        <dbReference type="EMBL" id="KZX13441.1"/>
    </source>
</evidence>
<dbReference type="Pfam" id="PF09870">
    <property type="entry name" value="DUF2097"/>
    <property type="match status" value="1"/>
</dbReference>
<proteinExistence type="predicted"/>
<protein>
    <submittedName>
        <fullName evidence="1">Uncharacterized protein</fullName>
    </submittedName>
</protein>
<dbReference type="AlphaFoldDB" id="A0A166BJI2"/>